<sequence>MDPKPAFHHRVGMVIIFMMKWKTKRLSLKTDLKFCRQSDAYVIFDMIILTSLSKGVPERSYVKSWLLPCSKMEMQINEKSTPDFHLTLRHWEDGVGMRRVDYAE</sequence>
<comment type="caution">
    <text evidence="1">The sequence shown here is derived from an EMBL/GenBank/DDBJ whole genome shotgun (WGS) entry which is preliminary data.</text>
</comment>
<organism evidence="1 2">
    <name type="scientific">Forsythia ovata</name>
    <dbReference type="NCBI Taxonomy" id="205694"/>
    <lineage>
        <taxon>Eukaryota</taxon>
        <taxon>Viridiplantae</taxon>
        <taxon>Streptophyta</taxon>
        <taxon>Embryophyta</taxon>
        <taxon>Tracheophyta</taxon>
        <taxon>Spermatophyta</taxon>
        <taxon>Magnoliopsida</taxon>
        <taxon>eudicotyledons</taxon>
        <taxon>Gunneridae</taxon>
        <taxon>Pentapetalae</taxon>
        <taxon>asterids</taxon>
        <taxon>lamiids</taxon>
        <taxon>Lamiales</taxon>
        <taxon>Oleaceae</taxon>
        <taxon>Forsythieae</taxon>
        <taxon>Forsythia</taxon>
    </lineage>
</organism>
<protein>
    <submittedName>
        <fullName evidence="1">Uncharacterized protein</fullName>
    </submittedName>
</protein>
<reference evidence="2" key="1">
    <citation type="submission" date="2024-07" db="EMBL/GenBank/DDBJ databases">
        <title>Two chromosome-level genome assemblies of Korean endemic species Abeliophyllum distichum and Forsythia ovata (Oleaceae).</title>
        <authorList>
            <person name="Jang H."/>
        </authorList>
    </citation>
    <scope>NUCLEOTIDE SEQUENCE [LARGE SCALE GENOMIC DNA]</scope>
</reference>
<dbReference type="Proteomes" id="UP001604277">
    <property type="component" value="Unassembled WGS sequence"/>
</dbReference>
<gene>
    <name evidence="1" type="ORF">Fot_06866</name>
</gene>
<dbReference type="AlphaFoldDB" id="A0ABD1WUI5"/>
<dbReference type="EMBL" id="JBFOLJ010000002">
    <property type="protein sequence ID" value="KAL2553247.1"/>
    <property type="molecule type" value="Genomic_DNA"/>
</dbReference>
<evidence type="ECO:0000313" key="1">
    <source>
        <dbReference type="EMBL" id="KAL2553247.1"/>
    </source>
</evidence>
<evidence type="ECO:0000313" key="2">
    <source>
        <dbReference type="Proteomes" id="UP001604277"/>
    </source>
</evidence>
<keyword evidence="2" id="KW-1185">Reference proteome</keyword>
<accession>A0ABD1WUI5</accession>
<proteinExistence type="predicted"/>
<name>A0ABD1WUI5_9LAMI</name>